<name>A0A411HMT0_9GAMM</name>
<dbReference type="RefSeq" id="WP_129835144.1">
    <property type="nucleotide sequence ID" value="NZ_CP035704.1"/>
</dbReference>
<reference evidence="2 3" key="1">
    <citation type="submission" date="2019-01" db="EMBL/GenBank/DDBJ databases">
        <title>Pseudolysobacter antarctica gen. nov., sp. nov., isolated from Fildes Peninsula, Antarctica.</title>
        <authorList>
            <person name="Wei Z."/>
            <person name="Peng F."/>
        </authorList>
    </citation>
    <scope>NUCLEOTIDE SEQUENCE [LARGE SCALE GENOMIC DNA]</scope>
    <source>
        <strain evidence="2 3">AQ6-296</strain>
    </source>
</reference>
<feature type="signal peptide" evidence="1">
    <location>
        <begin position="1"/>
        <end position="24"/>
    </location>
</feature>
<protein>
    <recommendedName>
        <fullName evidence="4">Ig-like domain-containing protein</fullName>
    </recommendedName>
</protein>
<proteinExistence type="predicted"/>
<organism evidence="2 3">
    <name type="scientific">Pseudolysobacter antarcticus</name>
    <dbReference type="NCBI Taxonomy" id="2511995"/>
    <lineage>
        <taxon>Bacteria</taxon>
        <taxon>Pseudomonadati</taxon>
        <taxon>Pseudomonadota</taxon>
        <taxon>Gammaproteobacteria</taxon>
        <taxon>Lysobacterales</taxon>
        <taxon>Rhodanobacteraceae</taxon>
        <taxon>Pseudolysobacter</taxon>
    </lineage>
</organism>
<evidence type="ECO:0008006" key="4">
    <source>
        <dbReference type="Google" id="ProtNLM"/>
    </source>
</evidence>
<feature type="chain" id="PRO_5018968768" description="Ig-like domain-containing protein" evidence="1">
    <location>
        <begin position="25"/>
        <end position="407"/>
    </location>
</feature>
<dbReference type="Proteomes" id="UP000291562">
    <property type="component" value="Chromosome"/>
</dbReference>
<keyword evidence="3" id="KW-1185">Reference proteome</keyword>
<keyword evidence="1" id="KW-0732">Signal</keyword>
<evidence type="ECO:0000313" key="3">
    <source>
        <dbReference type="Proteomes" id="UP000291562"/>
    </source>
</evidence>
<evidence type="ECO:0000313" key="2">
    <source>
        <dbReference type="EMBL" id="QBB71791.1"/>
    </source>
</evidence>
<dbReference type="OrthoDB" id="5769363at2"/>
<sequence>MIRSALASASIFLLSVGFAGNAAATNIYFQYGSPLKTCQVKVGPGVDIVADTIGGTFVVAGAFANPPPNGKTEAGDLYISSATPDATTCGTTQTGPGIPATPTITLGVPVTTLPANQTTTPINISIGNLSPAGVSTSCVASATLNTGSGAFSTTVSGWSGTVCSNAAACGSLTSATASNLSTGTYVFGLTCSSTLTSGNLTSTATSSLAVSPAVTANIIVPTGNCPSPVVYSGSFTQQPVITNDSTGVTGSTFGSIFGGPSQVGWPGVTSAGPQFIVINTNGFLAFSFTALAGTHSGTYLSQASANQANASITISTCKGDFRTAVVAGALGANCFKSSTDRTPAVSWDTDPNGTTPGTCHLTPGTQYWLNIANVALTNPPTHPVQLCSNAIDGAGCDSAIKNTVNTP</sequence>
<evidence type="ECO:0000256" key="1">
    <source>
        <dbReference type="SAM" id="SignalP"/>
    </source>
</evidence>
<gene>
    <name evidence="2" type="ORF">ELE36_16310</name>
</gene>
<accession>A0A411HMT0</accession>
<dbReference type="KEGG" id="xbc:ELE36_16310"/>
<dbReference type="AlphaFoldDB" id="A0A411HMT0"/>
<dbReference type="EMBL" id="CP035704">
    <property type="protein sequence ID" value="QBB71791.1"/>
    <property type="molecule type" value="Genomic_DNA"/>
</dbReference>